<dbReference type="AlphaFoldDB" id="H5TB43"/>
<accession>H5TB43</accession>
<proteinExistence type="predicted"/>
<evidence type="ECO:0000256" key="1">
    <source>
        <dbReference type="SAM" id="Phobius"/>
    </source>
</evidence>
<keyword evidence="3" id="KW-1185">Reference proteome</keyword>
<feature type="transmembrane region" description="Helical" evidence="1">
    <location>
        <begin position="62"/>
        <end position="79"/>
    </location>
</feature>
<gene>
    <name evidence="2" type="ORF">GPUN_1396</name>
</gene>
<dbReference type="OrthoDB" id="6388882at2"/>
<comment type="caution">
    <text evidence="2">The sequence shown here is derived from an EMBL/GenBank/DDBJ whole genome shotgun (WGS) entry which is preliminary data.</text>
</comment>
<dbReference type="Pfam" id="PF19667">
    <property type="entry name" value="DUF6170"/>
    <property type="match status" value="1"/>
</dbReference>
<reference evidence="2 3" key="2">
    <citation type="journal article" date="2017" name="Antonie Van Leeuwenhoek">
        <title>Rhizobium rhizosphaerae sp. nov., a novel species isolated from rice rhizosphere.</title>
        <authorList>
            <person name="Zhao J.J."/>
            <person name="Zhang J."/>
            <person name="Zhang R.J."/>
            <person name="Zhang C.W."/>
            <person name="Yin H.Q."/>
            <person name="Zhang X.X."/>
        </authorList>
    </citation>
    <scope>NUCLEOTIDE SEQUENCE [LARGE SCALE GENOMIC DNA]</scope>
    <source>
        <strain evidence="2 3">ACAM 611</strain>
    </source>
</reference>
<keyword evidence="1" id="KW-0812">Transmembrane</keyword>
<reference evidence="2 3" key="1">
    <citation type="journal article" date="2012" name="J. Bacteriol.">
        <title>Genome sequence of proteorhodopsin-containing sea ice bacterium Glaciecola punicea ACAM 611T.</title>
        <authorList>
            <person name="Qin Q.-L."/>
            <person name="Xie B.-B."/>
            <person name="Shu Y.-L."/>
            <person name="Rong J.-C."/>
            <person name="Zhao D.-L."/>
            <person name="Zhang X.-Y."/>
            <person name="Chen X.-L."/>
            <person name="Zhou B.-C."/>
            <person name="Zhanga Y.-Z."/>
        </authorList>
    </citation>
    <scope>NUCLEOTIDE SEQUENCE [LARGE SCALE GENOMIC DNA]</scope>
    <source>
        <strain evidence="2 3">ACAM 611</strain>
    </source>
</reference>
<organism evidence="2 3">
    <name type="scientific">Glaciecola punicea ACAM 611</name>
    <dbReference type="NCBI Taxonomy" id="1121923"/>
    <lineage>
        <taxon>Bacteria</taxon>
        <taxon>Pseudomonadati</taxon>
        <taxon>Pseudomonadota</taxon>
        <taxon>Gammaproteobacteria</taxon>
        <taxon>Alteromonadales</taxon>
        <taxon>Alteromonadaceae</taxon>
        <taxon>Glaciecola</taxon>
    </lineage>
</organism>
<sequence>MKIYTSTKNIPQLKGLSVTERMAVLESAAKKMTIPEKTLLNIIKLLVIVPTFTLVLRAVESWWSLAWAGLILLLYPLFVKPLQYSLSAKYIKVKNPEEDK</sequence>
<keyword evidence="1" id="KW-1133">Transmembrane helix</keyword>
<dbReference type="InterPro" id="IPR046168">
    <property type="entry name" value="DUF6170"/>
</dbReference>
<evidence type="ECO:0000313" key="3">
    <source>
        <dbReference type="Proteomes" id="UP000053586"/>
    </source>
</evidence>
<feature type="transmembrane region" description="Helical" evidence="1">
    <location>
        <begin position="38"/>
        <end position="56"/>
    </location>
</feature>
<dbReference type="Proteomes" id="UP000053586">
    <property type="component" value="Unassembled WGS sequence"/>
</dbReference>
<dbReference type="EMBL" id="BAET01000013">
    <property type="protein sequence ID" value="GAB55520.1"/>
    <property type="molecule type" value="Genomic_DNA"/>
</dbReference>
<name>H5TB43_9ALTE</name>
<dbReference type="eggNOG" id="ENOG5032V2G">
    <property type="taxonomic scope" value="Bacteria"/>
</dbReference>
<dbReference type="STRING" id="56804.BAE46_05840"/>
<dbReference type="RefSeq" id="WP_006004689.1">
    <property type="nucleotide sequence ID" value="NZ_BAET01000013.1"/>
</dbReference>
<protein>
    <submittedName>
        <fullName evidence="2">Uncharacterized protein</fullName>
    </submittedName>
</protein>
<evidence type="ECO:0000313" key="2">
    <source>
        <dbReference type="EMBL" id="GAB55520.1"/>
    </source>
</evidence>
<keyword evidence="1" id="KW-0472">Membrane</keyword>